<dbReference type="Pfam" id="PF00496">
    <property type="entry name" value="SBP_bac_5"/>
    <property type="match status" value="1"/>
</dbReference>
<dbReference type="OrthoDB" id="7888869at2"/>
<dbReference type="PROSITE" id="PS51318">
    <property type="entry name" value="TAT"/>
    <property type="match status" value="1"/>
</dbReference>
<organism evidence="2 3">
    <name type="scientific">Kribbella capetownensis</name>
    <dbReference type="NCBI Taxonomy" id="1572659"/>
    <lineage>
        <taxon>Bacteria</taxon>
        <taxon>Bacillati</taxon>
        <taxon>Actinomycetota</taxon>
        <taxon>Actinomycetes</taxon>
        <taxon>Propionibacteriales</taxon>
        <taxon>Kribbellaceae</taxon>
        <taxon>Kribbella</taxon>
    </lineage>
</organism>
<reference evidence="2 3" key="1">
    <citation type="submission" date="2019-02" db="EMBL/GenBank/DDBJ databases">
        <title>Kribbella capetownensis sp. nov. and Kribbella speibonae sp. nov., isolated from soil.</title>
        <authorList>
            <person name="Curtis S.M."/>
            <person name="Norton I."/>
            <person name="Everest G.J."/>
            <person name="Meyers P.R."/>
        </authorList>
    </citation>
    <scope>NUCLEOTIDE SEQUENCE [LARGE SCALE GENOMIC DNA]</scope>
    <source>
        <strain evidence="2 3">YM53</strain>
    </source>
</reference>
<dbReference type="GO" id="GO:1904680">
    <property type="term" value="F:peptide transmembrane transporter activity"/>
    <property type="evidence" value="ECO:0007669"/>
    <property type="project" value="TreeGrafter"/>
</dbReference>
<evidence type="ECO:0000259" key="1">
    <source>
        <dbReference type="Pfam" id="PF00496"/>
    </source>
</evidence>
<dbReference type="CDD" id="cd08509">
    <property type="entry name" value="PBP2_TmCBP_oligosaccharides_like"/>
    <property type="match status" value="1"/>
</dbReference>
<dbReference type="Gene3D" id="3.10.105.10">
    <property type="entry name" value="Dipeptide-binding Protein, Domain 3"/>
    <property type="match status" value="1"/>
</dbReference>
<dbReference type="InterPro" id="IPR006311">
    <property type="entry name" value="TAT_signal"/>
</dbReference>
<evidence type="ECO:0000313" key="3">
    <source>
        <dbReference type="Proteomes" id="UP000293342"/>
    </source>
</evidence>
<sequence>MNETPRPQFENVEEVVRYQLSRRSVVGGGAAAAMAAFLAACSGGGGSYSDKPADNKPAATKSVQIGKANIPVPREQTVIVGQVEYTVFDSFNGMIPNGTPGGAGVELTTEPLFYLSFATGKLTPWLVTEYKYNDDHTELTFKFDPKAHWNDGKPLGANDFKFTVMLLKDRPDLFGGGGELKEFVKEIEVPDPQTAVVKFLKPTPRFHYNFISAIAGPPVGIMPEHIWKSQDPTKFKDNPPVHSGPYKLKQAIRNQKMFVWEKDPNYWNKDKLDVKPQYVVFQSTSKQLDQASLAFERAEFDVGSVDEPHAKQLRNTGYPSLVTTQFHDPNPRVMWLNCDPSRGVMAESKMRWAINYCLDREKIGKSIWPVPVPPAQYPWADYPTNDKWKNDELANKYKFEYNPDKATQLLDEIAPKNAAGKRSYKGKEINLEIITVSPVDGPEYAMANVLKADLAKVGVPATLRSLAGSVHDEKFQRGEYDIDSNWEGIEIDPEQIYTDWESSKAQPVGKNAAQKNKMRFRNPEFDKISAELAALDPESEEAKPLLAKALEIYFQELPLLPVIQTGYPQYFNTTFWKGWPTDDDLYEVPLNWWQHFIFVLGRIESTGQKGPA</sequence>
<feature type="domain" description="Solute-binding protein family 5" evidence="1">
    <location>
        <begin position="121"/>
        <end position="503"/>
    </location>
</feature>
<dbReference type="Proteomes" id="UP000293342">
    <property type="component" value="Unassembled WGS sequence"/>
</dbReference>
<accession>A0A4R0JQF6</accession>
<dbReference type="Gene3D" id="3.40.190.10">
    <property type="entry name" value="Periplasmic binding protein-like II"/>
    <property type="match status" value="1"/>
</dbReference>
<comment type="caution">
    <text evidence="2">The sequence shown here is derived from an EMBL/GenBank/DDBJ whole genome shotgun (WGS) entry which is preliminary data.</text>
</comment>
<dbReference type="InterPro" id="IPR039424">
    <property type="entry name" value="SBP_5"/>
</dbReference>
<proteinExistence type="predicted"/>
<dbReference type="Gene3D" id="3.90.76.10">
    <property type="entry name" value="Dipeptide-binding Protein, Domain 1"/>
    <property type="match status" value="1"/>
</dbReference>
<dbReference type="PANTHER" id="PTHR30290">
    <property type="entry name" value="PERIPLASMIC BINDING COMPONENT OF ABC TRANSPORTER"/>
    <property type="match status" value="1"/>
</dbReference>
<dbReference type="SUPFAM" id="SSF53850">
    <property type="entry name" value="Periplasmic binding protein-like II"/>
    <property type="match status" value="1"/>
</dbReference>
<dbReference type="InterPro" id="IPR000914">
    <property type="entry name" value="SBP_5_dom"/>
</dbReference>
<protein>
    <submittedName>
        <fullName evidence="2">ABC transporter substrate-binding protein</fullName>
    </submittedName>
</protein>
<evidence type="ECO:0000313" key="2">
    <source>
        <dbReference type="EMBL" id="TCC48697.1"/>
    </source>
</evidence>
<dbReference type="GO" id="GO:0015833">
    <property type="term" value="P:peptide transport"/>
    <property type="evidence" value="ECO:0007669"/>
    <property type="project" value="TreeGrafter"/>
</dbReference>
<keyword evidence="3" id="KW-1185">Reference proteome</keyword>
<dbReference type="AlphaFoldDB" id="A0A4R0JQF6"/>
<dbReference type="PANTHER" id="PTHR30290:SF16">
    <property type="entry name" value="OLIGOPEPTIDE ABC TRANSPORTER, PERIPLASMIC OLIGOPEPTIDE-BINDING PROTEIN"/>
    <property type="match status" value="1"/>
</dbReference>
<gene>
    <name evidence="2" type="ORF">E0H75_19145</name>
</gene>
<dbReference type="EMBL" id="SJKD01000004">
    <property type="protein sequence ID" value="TCC48697.1"/>
    <property type="molecule type" value="Genomic_DNA"/>
</dbReference>
<name>A0A4R0JQF6_9ACTN</name>
<dbReference type="RefSeq" id="WP_131514936.1">
    <property type="nucleotide sequence ID" value="NZ_SJKD01000004.1"/>
</dbReference>